<accession>A0ABP6Q5M8</accession>
<name>A0ABP6Q5M8_9ACTN</name>
<protein>
    <recommendedName>
        <fullName evidence="3">DUF1269 domain-containing protein</fullName>
    </recommendedName>
</protein>
<proteinExistence type="predicted"/>
<keyword evidence="2" id="KW-1185">Reference proteome</keyword>
<dbReference type="Proteomes" id="UP001501237">
    <property type="component" value="Unassembled WGS sequence"/>
</dbReference>
<reference evidence="2" key="1">
    <citation type="journal article" date="2019" name="Int. J. Syst. Evol. Microbiol.">
        <title>The Global Catalogue of Microorganisms (GCM) 10K type strain sequencing project: providing services to taxonomists for standard genome sequencing and annotation.</title>
        <authorList>
            <consortium name="The Broad Institute Genomics Platform"/>
            <consortium name="The Broad Institute Genome Sequencing Center for Infectious Disease"/>
            <person name="Wu L."/>
            <person name="Ma J."/>
        </authorList>
    </citation>
    <scope>NUCLEOTIDE SEQUENCE [LARGE SCALE GENOMIC DNA]</scope>
    <source>
        <strain evidence="2">JCM 9377</strain>
    </source>
</reference>
<organism evidence="1 2">
    <name type="scientific">Actinocorallia longicatena</name>
    <dbReference type="NCBI Taxonomy" id="111803"/>
    <lineage>
        <taxon>Bacteria</taxon>
        <taxon>Bacillati</taxon>
        <taxon>Actinomycetota</taxon>
        <taxon>Actinomycetes</taxon>
        <taxon>Streptosporangiales</taxon>
        <taxon>Thermomonosporaceae</taxon>
        <taxon>Actinocorallia</taxon>
    </lineage>
</organism>
<evidence type="ECO:0000313" key="2">
    <source>
        <dbReference type="Proteomes" id="UP001501237"/>
    </source>
</evidence>
<gene>
    <name evidence="1" type="ORF">GCM10010468_14300</name>
</gene>
<evidence type="ECO:0008006" key="3">
    <source>
        <dbReference type="Google" id="ProtNLM"/>
    </source>
</evidence>
<sequence length="144" mass="15347">MLKAESVGPVDVAVVELGGDGVDQEVAAAILDLRDTGTVKVIDISFVAKSADGTVTITEVTESNVAEVYRGLVDDELDLLNAEDLELVGAELPPGSTAMVMVWENTWASRLSAALRRSGSRVRMLERVPRPVVQEAIGALEEDK</sequence>
<dbReference type="InterPro" id="IPR046288">
    <property type="entry name" value="DUF6325"/>
</dbReference>
<evidence type="ECO:0000313" key="1">
    <source>
        <dbReference type="EMBL" id="GAA3201231.1"/>
    </source>
</evidence>
<comment type="caution">
    <text evidence="1">The sequence shown here is derived from an EMBL/GenBank/DDBJ whole genome shotgun (WGS) entry which is preliminary data.</text>
</comment>
<dbReference type="Pfam" id="PF19850">
    <property type="entry name" value="DUF6325"/>
    <property type="match status" value="1"/>
</dbReference>
<dbReference type="EMBL" id="BAAAUV010000003">
    <property type="protein sequence ID" value="GAA3201231.1"/>
    <property type="molecule type" value="Genomic_DNA"/>
</dbReference>